<dbReference type="AlphaFoldDB" id="A0A0F9UL20"/>
<name>A0A0F9UL20_9ZZZZ</name>
<reference evidence="1" key="1">
    <citation type="journal article" date="2015" name="Nature">
        <title>Complex archaea that bridge the gap between prokaryotes and eukaryotes.</title>
        <authorList>
            <person name="Spang A."/>
            <person name="Saw J.H."/>
            <person name="Jorgensen S.L."/>
            <person name="Zaremba-Niedzwiedzka K."/>
            <person name="Martijn J."/>
            <person name="Lind A.E."/>
            <person name="van Eijk R."/>
            <person name="Schleper C."/>
            <person name="Guy L."/>
            <person name="Ettema T.J."/>
        </authorList>
    </citation>
    <scope>NUCLEOTIDE SEQUENCE</scope>
</reference>
<sequence length="91" mass="10210">MPRAVAPRVGCREIMMAEEQPEYLTCCVAVVEYSDGTVGTMTRWKLDDAERAEIAAGEDVYLTLMCFGQPMQPIQLEIGRPDWAPDEEAKK</sequence>
<dbReference type="EMBL" id="LAZR01000131">
    <property type="protein sequence ID" value="KKN88147.1"/>
    <property type="molecule type" value="Genomic_DNA"/>
</dbReference>
<accession>A0A0F9UL20</accession>
<protein>
    <submittedName>
        <fullName evidence="1">Uncharacterized protein</fullName>
    </submittedName>
</protein>
<organism evidence="1">
    <name type="scientific">marine sediment metagenome</name>
    <dbReference type="NCBI Taxonomy" id="412755"/>
    <lineage>
        <taxon>unclassified sequences</taxon>
        <taxon>metagenomes</taxon>
        <taxon>ecological metagenomes</taxon>
    </lineage>
</organism>
<gene>
    <name evidence="1" type="ORF">LCGC14_0252190</name>
</gene>
<comment type="caution">
    <text evidence="1">The sequence shown here is derived from an EMBL/GenBank/DDBJ whole genome shotgun (WGS) entry which is preliminary data.</text>
</comment>
<evidence type="ECO:0000313" key="1">
    <source>
        <dbReference type="EMBL" id="KKN88147.1"/>
    </source>
</evidence>
<proteinExistence type="predicted"/>